<keyword evidence="6" id="KW-0769">Symport</keyword>
<dbReference type="InterPro" id="IPR004841">
    <property type="entry name" value="AA-permease/SLC12A_dom"/>
</dbReference>
<feature type="transmembrane region" description="Helical" evidence="15">
    <location>
        <begin position="417"/>
        <end position="439"/>
    </location>
</feature>
<feature type="transmembrane region" description="Helical" evidence="15">
    <location>
        <begin position="234"/>
        <end position="253"/>
    </location>
</feature>
<evidence type="ECO:0000256" key="9">
    <source>
        <dbReference type="ARBA" id="ARBA00023053"/>
    </source>
</evidence>
<dbReference type="InterPro" id="IPR004842">
    <property type="entry name" value="SLC12A_fam"/>
</dbReference>
<evidence type="ECO:0000256" key="6">
    <source>
        <dbReference type="ARBA" id="ARBA00022847"/>
    </source>
</evidence>
<evidence type="ECO:0000256" key="8">
    <source>
        <dbReference type="ARBA" id="ARBA00022989"/>
    </source>
</evidence>
<evidence type="ECO:0000256" key="7">
    <source>
        <dbReference type="ARBA" id="ARBA00022958"/>
    </source>
</evidence>
<evidence type="ECO:0000259" key="17">
    <source>
        <dbReference type="Pfam" id="PF03522"/>
    </source>
</evidence>
<dbReference type="NCBIfam" id="TIGR00930">
    <property type="entry name" value="2a30"/>
    <property type="match status" value="1"/>
</dbReference>
<keyword evidence="7" id="KW-0630">Potassium</keyword>
<evidence type="ECO:0000259" key="16">
    <source>
        <dbReference type="Pfam" id="PF00324"/>
    </source>
</evidence>
<dbReference type="Gene3D" id="1.20.1740.10">
    <property type="entry name" value="Amino acid/polyamine transporter I"/>
    <property type="match status" value="1"/>
</dbReference>
<feature type="transmembrane region" description="Helical" evidence="15">
    <location>
        <begin position="107"/>
        <end position="130"/>
    </location>
</feature>
<comment type="similarity">
    <text evidence="2">Belongs to the SLC12A transporter family.</text>
</comment>
<evidence type="ECO:0000313" key="18">
    <source>
        <dbReference type="EMBL" id="KAG5681039.1"/>
    </source>
</evidence>
<dbReference type="GO" id="GO:0016020">
    <property type="term" value="C:membrane"/>
    <property type="evidence" value="ECO:0007669"/>
    <property type="project" value="UniProtKB-SubCell"/>
</dbReference>
<evidence type="ECO:0000256" key="3">
    <source>
        <dbReference type="ARBA" id="ARBA00022448"/>
    </source>
</evidence>
<protein>
    <recommendedName>
        <fullName evidence="20">Bumetanide-sensitive sodium-(Potassium)-chloride cotransporter</fullName>
    </recommendedName>
</protein>
<dbReference type="OrthoDB" id="2020542at2759"/>
<feature type="transmembrane region" description="Helical" evidence="15">
    <location>
        <begin position="260"/>
        <end position="278"/>
    </location>
</feature>
<keyword evidence="3" id="KW-0813">Transport</keyword>
<feature type="domain" description="Amino acid permease/ SLC12A" evidence="16">
    <location>
        <begin position="112"/>
        <end position="611"/>
    </location>
</feature>
<dbReference type="InterPro" id="IPR023298">
    <property type="entry name" value="ATPase_P-typ_TM_dom_sf"/>
</dbReference>
<feature type="transmembrane region" description="Helical" evidence="15">
    <location>
        <begin position="474"/>
        <end position="494"/>
    </location>
</feature>
<evidence type="ECO:0000256" key="15">
    <source>
        <dbReference type="SAM" id="Phobius"/>
    </source>
</evidence>
<dbReference type="EMBL" id="JADBJN010000001">
    <property type="protein sequence ID" value="KAG5681039.1"/>
    <property type="molecule type" value="Genomic_DNA"/>
</dbReference>
<dbReference type="Proteomes" id="UP001107558">
    <property type="component" value="Chromosome 1"/>
</dbReference>
<keyword evidence="8 15" id="KW-1133">Transmembrane helix</keyword>
<evidence type="ECO:0000256" key="11">
    <source>
        <dbReference type="ARBA" id="ARBA00023136"/>
    </source>
</evidence>
<dbReference type="Pfam" id="PF00324">
    <property type="entry name" value="AA_permease"/>
    <property type="match status" value="1"/>
</dbReference>
<keyword evidence="19" id="KW-1185">Reference proteome</keyword>
<evidence type="ECO:0000256" key="2">
    <source>
        <dbReference type="ARBA" id="ARBA00010593"/>
    </source>
</evidence>
<name>A0A9J6CGN0_POLVA</name>
<feature type="transmembrane region" description="Helical" evidence="15">
    <location>
        <begin position="186"/>
        <end position="209"/>
    </location>
</feature>
<dbReference type="FunFam" id="1.20.1740.10:FF:000022">
    <property type="entry name" value="Bumetanide-sensitive na-k-cl cotransport protein"/>
    <property type="match status" value="1"/>
</dbReference>
<dbReference type="GO" id="GO:0008511">
    <property type="term" value="F:sodium:potassium:chloride symporter activity"/>
    <property type="evidence" value="ECO:0007669"/>
    <property type="project" value="TreeGrafter"/>
</dbReference>
<reference evidence="18" key="1">
    <citation type="submission" date="2021-03" db="EMBL/GenBank/DDBJ databases">
        <title>Chromosome level genome of the anhydrobiotic midge Polypedilum vanderplanki.</title>
        <authorList>
            <person name="Yoshida Y."/>
            <person name="Kikawada T."/>
            <person name="Gusev O."/>
        </authorList>
    </citation>
    <scope>NUCLEOTIDE SEQUENCE</scope>
    <source>
        <strain evidence="18">NIAS01</strain>
        <tissue evidence="18">Whole body or cell culture</tissue>
    </source>
</reference>
<keyword evidence="12" id="KW-0325">Glycoprotein</keyword>
<organism evidence="18 19">
    <name type="scientific">Polypedilum vanderplanki</name>
    <name type="common">Sleeping chironomid midge</name>
    <dbReference type="NCBI Taxonomy" id="319348"/>
    <lineage>
        <taxon>Eukaryota</taxon>
        <taxon>Metazoa</taxon>
        <taxon>Ecdysozoa</taxon>
        <taxon>Arthropoda</taxon>
        <taxon>Hexapoda</taxon>
        <taxon>Insecta</taxon>
        <taxon>Pterygota</taxon>
        <taxon>Neoptera</taxon>
        <taxon>Endopterygota</taxon>
        <taxon>Diptera</taxon>
        <taxon>Nematocera</taxon>
        <taxon>Chironomoidea</taxon>
        <taxon>Chironomidae</taxon>
        <taxon>Chironominae</taxon>
        <taxon>Polypedilum</taxon>
        <taxon>Polypedilum</taxon>
    </lineage>
</organism>
<comment type="caution">
    <text evidence="18">The sequence shown here is derived from an EMBL/GenBank/DDBJ whole genome shotgun (WGS) entry which is preliminary data.</text>
</comment>
<gene>
    <name evidence="18" type="ORF">PVAND_010505</name>
</gene>
<sequence length="1029" mass="114951">MERFKVTRVNDDLNSSSSNGNAEVALNISELNMRKNSHTVPVISPDRRKFSFAQLTREALPRLDNYRISKRALKRPSLGELHGEPQQKKEQTAGDDQPVKTHAHFKLGWIQGVLIPCLLNIWGVMLFLRLSWVVGQSGVIESLIIIAISAIVCLITVSSLSAISTNGEVKGGGIYYIISRSLGPEFGASVGVVFAFANAVAAAMNTIGFCDSLNDLLRNHGWKIIDGGVNDVRIIGMIALVIMIIICAIGMEWEVKAQNFLVVTIIAAILDFLIGSLWGPRSTEDIAKGFTGFSMEVFKKNLKPDYRFSEGLDQTFLTVFAIYFPSVTGIQAGANICGDLKDPASAIPKGTLLALLISTISYVCFALFAGGTALRDGSGLVMDVVNKTYPYNFDCVANHTCQYGLQNSYSVMQLMSVWGGLIYAGCWAATLSTALTNLLSVPRLVQALGVDRIYPGVIFFSKPYGKTGEPYRGYVLVFFVSATFLLIAELNLIAPLISNFYLAAYALINFCTFHAAFVQPLGWRPTFRYYNAWLSLFGCILCVVIMFLLSWVSSLITITIIFALYLIVMYRKPDVNWGSSTQEQTYKTALSAALRLQRVNDHIKNYHPQILVLCGSPHTRPPLIDLAHSITKHHSLLIVGDIVNGKLSHRRRKEKYEDAQKWLEARKIKAFYNLIDNVVFEDGVRSLIQASGFGKFQPNIVMMGYKADWRTCNTRQLETYFNSLHTAFECRMAVAILSLPSGIDFSQYVPEYKEQTPAVHFASEITSSRDEFASKTLKMMHIDSNLNLEGMVSSTTSITTPQSAPLPNLQKLQSQISTNEINYATQGGSKVPKDVLDAMNVFNVKQEKGTIDVWWLYDDGGLTMLLPYIISTRSNWANCKIRVFALSSRQHELEVEERNMANLLSKLRIDYSSLIMLQGITEKPKDETIKMHLRMLDGFLEKENQHNEGSVSMTEFKQLEDKTNRHLKLREMLKEHSKNANLIVMSLPMPRQGSVSAPLYMSWLDILTTDMPPILLVRGNQSSVLTFYS</sequence>
<evidence type="ECO:0000256" key="14">
    <source>
        <dbReference type="ARBA" id="ARBA00023214"/>
    </source>
</evidence>
<feature type="transmembrane region" description="Helical" evidence="15">
    <location>
        <begin position="500"/>
        <end position="518"/>
    </location>
</feature>
<evidence type="ECO:0000256" key="12">
    <source>
        <dbReference type="ARBA" id="ARBA00023180"/>
    </source>
</evidence>
<keyword evidence="13" id="KW-0739">Sodium transport</keyword>
<dbReference type="AlphaFoldDB" id="A0A9J6CGN0"/>
<feature type="transmembrane region" description="Helical" evidence="15">
    <location>
        <begin position="530"/>
        <end position="548"/>
    </location>
</feature>
<evidence type="ECO:0000256" key="10">
    <source>
        <dbReference type="ARBA" id="ARBA00023065"/>
    </source>
</evidence>
<dbReference type="GO" id="GO:0055064">
    <property type="term" value="P:chloride ion homeostasis"/>
    <property type="evidence" value="ECO:0007669"/>
    <property type="project" value="TreeGrafter"/>
</dbReference>
<dbReference type="SUPFAM" id="SSF81665">
    <property type="entry name" value="Calcium ATPase, transmembrane domain M"/>
    <property type="match status" value="1"/>
</dbReference>
<evidence type="ECO:0008006" key="20">
    <source>
        <dbReference type="Google" id="ProtNLM"/>
    </source>
</evidence>
<keyword evidence="11 15" id="KW-0472">Membrane</keyword>
<keyword evidence="5 15" id="KW-0812">Transmembrane</keyword>
<evidence type="ECO:0000313" key="19">
    <source>
        <dbReference type="Proteomes" id="UP001107558"/>
    </source>
</evidence>
<dbReference type="PANTHER" id="PTHR11827">
    <property type="entry name" value="SOLUTE CARRIER FAMILY 12, CATION COTRANSPORTERS"/>
    <property type="match status" value="1"/>
</dbReference>
<accession>A0A9J6CGN0</accession>
<keyword evidence="9" id="KW-0915">Sodium</keyword>
<keyword evidence="4" id="KW-0633">Potassium transport</keyword>
<evidence type="ECO:0000256" key="13">
    <source>
        <dbReference type="ARBA" id="ARBA00023201"/>
    </source>
</evidence>
<proteinExistence type="inferred from homology"/>
<evidence type="ECO:0000256" key="1">
    <source>
        <dbReference type="ARBA" id="ARBA00004141"/>
    </source>
</evidence>
<evidence type="ECO:0000256" key="5">
    <source>
        <dbReference type="ARBA" id="ARBA00022692"/>
    </source>
</evidence>
<dbReference type="InterPro" id="IPR002443">
    <property type="entry name" value="SLC12A1/SLC12A2"/>
</dbReference>
<keyword evidence="10" id="KW-0406">Ion transport</keyword>
<dbReference type="PRINTS" id="PR01207">
    <property type="entry name" value="NAKCLTRNSPRT"/>
</dbReference>
<feature type="transmembrane region" description="Helical" evidence="15">
    <location>
        <begin position="142"/>
        <end position="165"/>
    </location>
</feature>
<dbReference type="InterPro" id="IPR018491">
    <property type="entry name" value="SLC12_C"/>
</dbReference>
<feature type="transmembrane region" description="Helical" evidence="15">
    <location>
        <begin position="350"/>
        <end position="374"/>
    </location>
</feature>
<dbReference type="GO" id="GO:0055075">
    <property type="term" value="P:potassium ion homeostasis"/>
    <property type="evidence" value="ECO:0007669"/>
    <property type="project" value="TreeGrafter"/>
</dbReference>
<dbReference type="Pfam" id="PF03522">
    <property type="entry name" value="SLC12"/>
    <property type="match status" value="1"/>
</dbReference>
<comment type="subcellular location">
    <subcellularLocation>
        <location evidence="1">Membrane</location>
        <topology evidence="1">Multi-pass membrane protein</topology>
    </subcellularLocation>
</comment>
<feature type="domain" description="SLC12A transporter C-terminal" evidence="17">
    <location>
        <begin position="620"/>
        <end position="1029"/>
    </location>
</feature>
<feature type="transmembrane region" description="Helical" evidence="15">
    <location>
        <begin position="316"/>
        <end position="338"/>
    </location>
</feature>
<dbReference type="GO" id="GO:1990573">
    <property type="term" value="P:potassium ion import across plasma membrane"/>
    <property type="evidence" value="ECO:0007669"/>
    <property type="project" value="TreeGrafter"/>
</dbReference>
<dbReference type="GO" id="GO:0055078">
    <property type="term" value="P:sodium ion homeostasis"/>
    <property type="evidence" value="ECO:0007669"/>
    <property type="project" value="TreeGrafter"/>
</dbReference>
<keyword evidence="14" id="KW-0868">Chloride</keyword>
<dbReference type="PANTHER" id="PTHR11827:SF48">
    <property type="entry name" value="GH09711P"/>
    <property type="match status" value="1"/>
</dbReference>
<evidence type="ECO:0000256" key="4">
    <source>
        <dbReference type="ARBA" id="ARBA00022538"/>
    </source>
</evidence>
<dbReference type="GO" id="GO:0006884">
    <property type="term" value="P:cell volume homeostasis"/>
    <property type="evidence" value="ECO:0007669"/>
    <property type="project" value="TreeGrafter"/>
</dbReference>